<comment type="caution">
    <text evidence="2">The sequence shown here is derived from an EMBL/GenBank/DDBJ whole genome shotgun (WGS) entry which is preliminary data.</text>
</comment>
<dbReference type="AlphaFoldDB" id="A0A9W8LED7"/>
<gene>
    <name evidence="2" type="ORF">GGI15_004261</name>
</gene>
<feature type="region of interest" description="Disordered" evidence="1">
    <location>
        <begin position="553"/>
        <end position="608"/>
    </location>
</feature>
<feature type="compositionally biased region" description="Polar residues" evidence="1">
    <location>
        <begin position="273"/>
        <end position="282"/>
    </location>
</feature>
<keyword evidence="3" id="KW-1185">Reference proteome</keyword>
<reference evidence="2" key="1">
    <citation type="submission" date="2022-07" db="EMBL/GenBank/DDBJ databases">
        <title>Phylogenomic reconstructions and comparative analyses of Kickxellomycotina fungi.</title>
        <authorList>
            <person name="Reynolds N.K."/>
            <person name="Stajich J.E."/>
            <person name="Barry K."/>
            <person name="Grigoriev I.V."/>
            <person name="Crous P."/>
            <person name="Smith M.E."/>
        </authorList>
    </citation>
    <scope>NUCLEOTIDE SEQUENCE</scope>
    <source>
        <strain evidence="2">BCRC 34489</strain>
    </source>
</reference>
<sequence length="608" mass="62653">MSSDNNNSSDSSSVSGNAAGQAVSQGNIDGSGSGTGVAASPLLALFGSDAAASVGTPQGTTPIDLSGLLPVSGLSGSSAGTTGALTPLPLDADIDQLMKSLGDNVDTAKVSDEDLDKLLGSISASFSSSMPSAPAVSGVSGSEALAALSRDFGIDLSTPVGLRPSTSGPLGDMAGLSAGGSAFTPTPIVHSNSAMVSGSTPMAGPVAASLSARPGQFSAMGQQQQQLAMRPVAGRPHPPPTSSQQQQQRPLSAHSTPQHTPLLGVGQGRPAGVQQQRTASASGVTTPVSTGASTPTPTTHQTQRPQRPQNVAAATPRPIVRPNRPSHTIQQAQHQNNQQQHSQQQGVRAPAMRPGRPASTDPSRSLANIMMTLPPDQQERVTRLFRGLQARTVDVATFMRDAEAIMGPRFHHMVAILRSQGVPTAATATRLPHPIQVHQQQTPRPVRPTAGNAQTRPAAMPHQPRPLHHMQAIGAGGGGATFEEMTVRWRHIIMNPTVSSEQLTRLNMQFSSYGQQLGAAGGDLAGLSEEARAQQFAQIVKLQALIAQRQLSNTGAPSGVQPDSRGTSPEARRRGKKKVGPTKRRADSAGNGPVAKRARAAGSDGASD</sequence>
<protein>
    <submittedName>
        <fullName evidence="2">Uncharacterized protein</fullName>
    </submittedName>
</protein>
<name>A0A9W8LED7_9FUNG</name>
<evidence type="ECO:0000313" key="2">
    <source>
        <dbReference type="EMBL" id="KAJ2778166.1"/>
    </source>
</evidence>
<feature type="compositionally biased region" description="Basic residues" evidence="1">
    <location>
        <begin position="573"/>
        <end position="583"/>
    </location>
</feature>
<organism evidence="2 3">
    <name type="scientific">Coemansia interrupta</name>
    <dbReference type="NCBI Taxonomy" id="1126814"/>
    <lineage>
        <taxon>Eukaryota</taxon>
        <taxon>Fungi</taxon>
        <taxon>Fungi incertae sedis</taxon>
        <taxon>Zoopagomycota</taxon>
        <taxon>Kickxellomycotina</taxon>
        <taxon>Kickxellomycetes</taxon>
        <taxon>Kickxellales</taxon>
        <taxon>Kickxellaceae</taxon>
        <taxon>Coemansia</taxon>
    </lineage>
</organism>
<feature type="region of interest" description="Disordered" evidence="1">
    <location>
        <begin position="435"/>
        <end position="464"/>
    </location>
</feature>
<evidence type="ECO:0000313" key="3">
    <source>
        <dbReference type="Proteomes" id="UP001140172"/>
    </source>
</evidence>
<dbReference type="OrthoDB" id="5584760at2759"/>
<feature type="compositionally biased region" description="Low complexity" evidence="1">
    <location>
        <begin position="283"/>
        <end position="309"/>
    </location>
</feature>
<feature type="compositionally biased region" description="Low complexity" evidence="1">
    <location>
        <begin position="1"/>
        <end position="15"/>
    </location>
</feature>
<feature type="compositionally biased region" description="Polar residues" evidence="1">
    <location>
        <begin position="16"/>
        <end position="28"/>
    </location>
</feature>
<feature type="non-terminal residue" evidence="2">
    <location>
        <position position="608"/>
    </location>
</feature>
<accession>A0A9W8LED7</accession>
<feature type="region of interest" description="Disordered" evidence="1">
    <location>
        <begin position="216"/>
        <end position="364"/>
    </location>
</feature>
<proteinExistence type="predicted"/>
<feature type="region of interest" description="Disordered" evidence="1">
    <location>
        <begin position="1"/>
        <end position="32"/>
    </location>
</feature>
<evidence type="ECO:0000256" key="1">
    <source>
        <dbReference type="SAM" id="MobiDB-lite"/>
    </source>
</evidence>
<feature type="compositionally biased region" description="Low complexity" evidence="1">
    <location>
        <begin position="330"/>
        <end position="345"/>
    </location>
</feature>
<dbReference type="EMBL" id="JANBUM010000366">
    <property type="protein sequence ID" value="KAJ2778166.1"/>
    <property type="molecule type" value="Genomic_DNA"/>
</dbReference>
<dbReference type="Proteomes" id="UP001140172">
    <property type="component" value="Unassembled WGS sequence"/>
</dbReference>